<feature type="compositionally biased region" description="Basic and acidic residues" evidence="1">
    <location>
        <begin position="67"/>
        <end position="79"/>
    </location>
</feature>
<feature type="compositionally biased region" description="Pro residues" evidence="1">
    <location>
        <begin position="125"/>
        <end position="142"/>
    </location>
</feature>
<protein>
    <submittedName>
        <fullName evidence="2">Uncharacterized protein</fullName>
    </submittedName>
</protein>
<proteinExistence type="predicted"/>
<dbReference type="EMBL" id="JABCKV010000001">
    <property type="protein sequence ID" value="KAG5648950.1"/>
    <property type="molecule type" value="Genomic_DNA"/>
</dbReference>
<feature type="region of interest" description="Disordered" evidence="1">
    <location>
        <begin position="182"/>
        <end position="205"/>
    </location>
</feature>
<organism evidence="2 3">
    <name type="scientific">Asterophora parasitica</name>
    <dbReference type="NCBI Taxonomy" id="117018"/>
    <lineage>
        <taxon>Eukaryota</taxon>
        <taxon>Fungi</taxon>
        <taxon>Dikarya</taxon>
        <taxon>Basidiomycota</taxon>
        <taxon>Agaricomycotina</taxon>
        <taxon>Agaricomycetes</taxon>
        <taxon>Agaricomycetidae</taxon>
        <taxon>Agaricales</taxon>
        <taxon>Tricholomatineae</taxon>
        <taxon>Lyophyllaceae</taxon>
        <taxon>Asterophora</taxon>
    </lineage>
</organism>
<evidence type="ECO:0000313" key="3">
    <source>
        <dbReference type="Proteomes" id="UP000775547"/>
    </source>
</evidence>
<sequence length="232" mass="25256">MSIFTRPESPPPRQPSPEPQYTPLPSPHVRARQRTASSQHSSSSHAPATPPGLAVHRQHKPIPSARSYDHLHGAQEPRIRNTRSRSTLTASPPATPRSLPLPSPSRSQFSESPHRRTLSNAIPYLSPPPSPTLAAPPPPVPPIPAFVLNSPAHYKPAPSPQPATILPIHLPDLGTIPSLAESAHTTRKHATPPSSSRKHYVSPDKHHSMGMTCLKFFSLRNSKRRNTQATEA</sequence>
<evidence type="ECO:0000256" key="1">
    <source>
        <dbReference type="SAM" id="MobiDB-lite"/>
    </source>
</evidence>
<evidence type="ECO:0000313" key="2">
    <source>
        <dbReference type="EMBL" id="KAG5648950.1"/>
    </source>
</evidence>
<name>A0A9P7GGM9_9AGAR</name>
<feature type="region of interest" description="Disordered" evidence="1">
    <location>
        <begin position="1"/>
        <end position="142"/>
    </location>
</feature>
<dbReference type="OrthoDB" id="3044976at2759"/>
<reference evidence="2" key="1">
    <citation type="submission" date="2020-07" db="EMBL/GenBank/DDBJ databases">
        <authorList>
            <person name="Nieuwenhuis M."/>
            <person name="Van De Peppel L.J.J."/>
        </authorList>
    </citation>
    <scope>NUCLEOTIDE SEQUENCE</scope>
    <source>
        <strain evidence="2">AP01</strain>
        <tissue evidence="2">Mycelium</tissue>
    </source>
</reference>
<dbReference type="AlphaFoldDB" id="A0A9P7GGM9"/>
<keyword evidence="3" id="KW-1185">Reference proteome</keyword>
<feature type="compositionally biased region" description="Pro residues" evidence="1">
    <location>
        <begin position="93"/>
        <end position="103"/>
    </location>
</feature>
<feature type="compositionally biased region" description="Basic residues" evidence="1">
    <location>
        <begin position="185"/>
        <end position="200"/>
    </location>
</feature>
<feature type="compositionally biased region" description="Pro residues" evidence="1">
    <location>
        <begin position="8"/>
        <end position="26"/>
    </location>
</feature>
<gene>
    <name evidence="2" type="ORF">DXG03_000299</name>
</gene>
<accession>A0A9P7GGM9</accession>
<dbReference type="Proteomes" id="UP000775547">
    <property type="component" value="Unassembled WGS sequence"/>
</dbReference>
<feature type="compositionally biased region" description="Low complexity" evidence="1">
    <location>
        <begin position="34"/>
        <end position="47"/>
    </location>
</feature>
<comment type="caution">
    <text evidence="2">The sequence shown here is derived from an EMBL/GenBank/DDBJ whole genome shotgun (WGS) entry which is preliminary data.</text>
</comment>
<reference evidence="2" key="2">
    <citation type="submission" date="2021-10" db="EMBL/GenBank/DDBJ databases">
        <title>Phylogenomics reveals ancestral predisposition of the termite-cultivated fungus Termitomyces towards a domesticated lifestyle.</title>
        <authorList>
            <person name="Auxier B."/>
            <person name="Grum-Grzhimaylo A."/>
            <person name="Cardenas M.E."/>
            <person name="Lodge J.D."/>
            <person name="Laessoe T."/>
            <person name="Pedersen O."/>
            <person name="Smith M.E."/>
            <person name="Kuyper T.W."/>
            <person name="Franco-Molano E.A."/>
            <person name="Baroni T.J."/>
            <person name="Aanen D.K."/>
        </authorList>
    </citation>
    <scope>NUCLEOTIDE SEQUENCE</scope>
    <source>
        <strain evidence="2">AP01</strain>
        <tissue evidence="2">Mycelium</tissue>
    </source>
</reference>